<organism evidence="1 2">
    <name type="scientific">Paenibacillus mendelii</name>
    <dbReference type="NCBI Taxonomy" id="206163"/>
    <lineage>
        <taxon>Bacteria</taxon>
        <taxon>Bacillati</taxon>
        <taxon>Bacillota</taxon>
        <taxon>Bacilli</taxon>
        <taxon>Bacillales</taxon>
        <taxon>Paenibacillaceae</taxon>
        <taxon>Paenibacillus</taxon>
    </lineage>
</organism>
<comment type="caution">
    <text evidence="1">The sequence shown here is derived from an EMBL/GenBank/DDBJ whole genome shotgun (WGS) entry which is preliminary data.</text>
</comment>
<evidence type="ECO:0000313" key="2">
    <source>
        <dbReference type="Proteomes" id="UP001589818"/>
    </source>
</evidence>
<dbReference type="Proteomes" id="UP001589818">
    <property type="component" value="Unassembled WGS sequence"/>
</dbReference>
<accession>A0ABV6J7E8</accession>
<evidence type="ECO:0000313" key="1">
    <source>
        <dbReference type="EMBL" id="MFC0391447.1"/>
    </source>
</evidence>
<keyword evidence="2" id="KW-1185">Reference proteome</keyword>
<sequence length="232" mass="24519">MEHTEQGNIISNTGILDLTGKKPEDLEGISLIENVGLIFAPESLSGALMKIPQRNVGMTVSLPTTSGKIKVLTGQLTLSGDVFANQAGSPEDILVLAGQAIITSSIEKIGFSEVIVAGQLIAPKSQEGMIASAITRLAGQIAYYNSAAPRLFMGDHTFSKDFFDLIDGKMAMVIVGSYEIAADVDVETIKQKISEIVLVGELTVPKALVPVCQFLATTQLGSIQARDEQAAV</sequence>
<gene>
    <name evidence="1" type="ORF">ACFFJ8_08680</name>
</gene>
<name>A0ABV6J7E8_9BACL</name>
<dbReference type="EMBL" id="JBHLVF010000011">
    <property type="protein sequence ID" value="MFC0391447.1"/>
    <property type="molecule type" value="Genomic_DNA"/>
</dbReference>
<protein>
    <submittedName>
        <fullName evidence="1">Uncharacterized protein</fullName>
    </submittedName>
</protein>
<proteinExistence type="predicted"/>
<dbReference type="RefSeq" id="WP_204819903.1">
    <property type="nucleotide sequence ID" value="NZ_JANHOF010000006.1"/>
</dbReference>
<reference evidence="1 2" key="1">
    <citation type="submission" date="2024-09" db="EMBL/GenBank/DDBJ databases">
        <authorList>
            <person name="Sun Q."/>
            <person name="Mori K."/>
        </authorList>
    </citation>
    <scope>NUCLEOTIDE SEQUENCE [LARGE SCALE GENOMIC DNA]</scope>
    <source>
        <strain evidence="1 2">CCM 4839</strain>
    </source>
</reference>